<proteinExistence type="predicted"/>
<keyword evidence="3" id="KW-1185">Reference proteome</keyword>
<evidence type="ECO:0000313" key="3">
    <source>
        <dbReference type="Proteomes" id="UP000028725"/>
    </source>
</evidence>
<feature type="compositionally biased region" description="Basic and acidic residues" evidence="1">
    <location>
        <begin position="62"/>
        <end position="73"/>
    </location>
</feature>
<sequence>MAQANPEQCEARCATRASTEMESCLGRCPEAGDPTQARGVQACAVRCKDRFDSAFNACAEHCPQKDGSADTREKKRQQRRRPRDERQLQR</sequence>
<name>A0A085W8H5_9BACT</name>
<accession>A0A085W8H5</accession>
<evidence type="ECO:0000313" key="2">
    <source>
        <dbReference type="EMBL" id="KFE63988.1"/>
    </source>
</evidence>
<dbReference type="AlphaFoldDB" id="A0A085W8H5"/>
<feature type="region of interest" description="Disordered" evidence="1">
    <location>
        <begin position="62"/>
        <end position="90"/>
    </location>
</feature>
<dbReference type="EMBL" id="JMCB01000015">
    <property type="protein sequence ID" value="KFE63988.1"/>
    <property type="molecule type" value="Genomic_DNA"/>
</dbReference>
<organism evidence="2 3">
    <name type="scientific">Hyalangium minutum</name>
    <dbReference type="NCBI Taxonomy" id="394096"/>
    <lineage>
        <taxon>Bacteria</taxon>
        <taxon>Pseudomonadati</taxon>
        <taxon>Myxococcota</taxon>
        <taxon>Myxococcia</taxon>
        <taxon>Myxococcales</taxon>
        <taxon>Cystobacterineae</taxon>
        <taxon>Archangiaceae</taxon>
        <taxon>Hyalangium</taxon>
    </lineage>
</organism>
<evidence type="ECO:0000256" key="1">
    <source>
        <dbReference type="SAM" id="MobiDB-lite"/>
    </source>
</evidence>
<dbReference type="RefSeq" id="WP_157232291.1">
    <property type="nucleotide sequence ID" value="NZ_JMCB01000015.1"/>
</dbReference>
<protein>
    <submittedName>
        <fullName evidence="2">Uncharacterized protein</fullName>
    </submittedName>
</protein>
<dbReference type="Proteomes" id="UP000028725">
    <property type="component" value="Unassembled WGS sequence"/>
</dbReference>
<gene>
    <name evidence="2" type="ORF">DB31_2400</name>
</gene>
<comment type="caution">
    <text evidence="2">The sequence shown here is derived from an EMBL/GenBank/DDBJ whole genome shotgun (WGS) entry which is preliminary data.</text>
</comment>
<reference evidence="2 3" key="1">
    <citation type="submission" date="2014-04" db="EMBL/GenBank/DDBJ databases">
        <title>Genome assembly of Hyalangium minutum DSM 14724.</title>
        <authorList>
            <person name="Sharma G."/>
            <person name="Subramanian S."/>
        </authorList>
    </citation>
    <scope>NUCLEOTIDE SEQUENCE [LARGE SCALE GENOMIC DNA]</scope>
    <source>
        <strain evidence="2 3">DSM 14724</strain>
    </source>
</reference>
<dbReference type="STRING" id="394096.DB31_2400"/>